<reference evidence="3" key="1">
    <citation type="submission" date="2021-05" db="EMBL/GenBank/DDBJ databases">
        <authorList>
            <person name="Pietrasiak N."/>
            <person name="Ward R."/>
            <person name="Stajich J.E."/>
            <person name="Kurbessoian T."/>
        </authorList>
    </citation>
    <scope>NUCLEOTIDE SEQUENCE</scope>
    <source>
        <strain evidence="3">GSE-NOS-MK-12-04C</strain>
    </source>
</reference>
<keyword evidence="1" id="KW-0812">Transmembrane</keyword>
<evidence type="ECO:0000259" key="2">
    <source>
        <dbReference type="SMART" id="SM00563"/>
    </source>
</evidence>
<protein>
    <submittedName>
        <fullName evidence="3">Glycerol acyltransferase</fullName>
    </submittedName>
</protein>
<dbReference type="GO" id="GO:0016746">
    <property type="term" value="F:acyltransferase activity"/>
    <property type="evidence" value="ECO:0007669"/>
    <property type="project" value="UniProtKB-KW"/>
</dbReference>
<dbReference type="SUPFAM" id="SSF69593">
    <property type="entry name" value="Glycerol-3-phosphate (1)-acyltransferase"/>
    <property type="match status" value="1"/>
</dbReference>
<organism evidence="3 4">
    <name type="scientific">Cyanomargarita calcarea GSE-NOS-MK-12-04C</name>
    <dbReference type="NCBI Taxonomy" id="2839659"/>
    <lineage>
        <taxon>Bacteria</taxon>
        <taxon>Bacillati</taxon>
        <taxon>Cyanobacteriota</taxon>
        <taxon>Cyanophyceae</taxon>
        <taxon>Nostocales</taxon>
        <taxon>Cyanomargaritaceae</taxon>
        <taxon>Cyanomargarita</taxon>
    </lineage>
</organism>
<feature type="transmembrane region" description="Helical" evidence="1">
    <location>
        <begin position="60"/>
        <end position="78"/>
    </location>
</feature>
<dbReference type="AlphaFoldDB" id="A0A951UT65"/>
<dbReference type="EMBL" id="JAHHGZ010000014">
    <property type="protein sequence ID" value="MBW4668669.1"/>
    <property type="molecule type" value="Genomic_DNA"/>
</dbReference>
<dbReference type="Proteomes" id="UP000729701">
    <property type="component" value="Unassembled WGS sequence"/>
</dbReference>
<accession>A0A951UT65</accession>
<comment type="caution">
    <text evidence="3">The sequence shown here is derived from an EMBL/GenBank/DDBJ whole genome shotgun (WGS) entry which is preliminary data.</text>
</comment>
<keyword evidence="1" id="KW-1133">Transmembrane helix</keyword>
<evidence type="ECO:0000313" key="4">
    <source>
        <dbReference type="Proteomes" id="UP000729701"/>
    </source>
</evidence>
<keyword evidence="3" id="KW-0808">Transferase</keyword>
<feature type="domain" description="Phospholipid/glycerol acyltransferase" evidence="2">
    <location>
        <begin position="129"/>
        <end position="251"/>
    </location>
</feature>
<feature type="transmembrane region" description="Helical" evidence="1">
    <location>
        <begin position="270"/>
        <end position="292"/>
    </location>
</feature>
<name>A0A951UT65_9CYAN</name>
<sequence length="341" mass="40344">MHQHSENILNTQIEQLSPPAYKFSWFDWFCLWYPPGWLILFNRHWQHYHHDPDGWNWLEYLLFLIPGGFYLALLIRWLRLGCRIPGGEVAEFDINYQQAFRDQIIHPIVKYYFQGKLQQVENLPETESLIVVMNHAGMSFPWDFLTLGYLLSEKTGWVVQPLGGVPLFDSVWMRWWLPSGWSKVLGGVKAQFDDFEAAVKEGRIILYAPEGLRGPMKGWRKRYQLEKFDISFVQLSDRYHVPILPVVCIGSEKLHPWTINMKAFARLLKLPFLPISPLIPLFALFPSMGVWANKSRLRYFIQKLEITEFKEDNFTRTEAYQKAQQLRVKMQKEIYQLLNNS</sequence>
<keyword evidence="3" id="KW-0012">Acyltransferase</keyword>
<evidence type="ECO:0000256" key="1">
    <source>
        <dbReference type="SAM" id="Phobius"/>
    </source>
</evidence>
<dbReference type="Pfam" id="PF01553">
    <property type="entry name" value="Acyltransferase"/>
    <property type="match status" value="1"/>
</dbReference>
<reference evidence="3" key="2">
    <citation type="journal article" date="2022" name="Microbiol. Resour. Announc.">
        <title>Metagenome Sequencing to Explore Phylogenomics of Terrestrial Cyanobacteria.</title>
        <authorList>
            <person name="Ward R.D."/>
            <person name="Stajich J.E."/>
            <person name="Johansen J.R."/>
            <person name="Huntemann M."/>
            <person name="Clum A."/>
            <person name="Foster B."/>
            <person name="Foster B."/>
            <person name="Roux S."/>
            <person name="Palaniappan K."/>
            <person name="Varghese N."/>
            <person name="Mukherjee S."/>
            <person name="Reddy T.B.K."/>
            <person name="Daum C."/>
            <person name="Copeland A."/>
            <person name="Chen I.A."/>
            <person name="Ivanova N.N."/>
            <person name="Kyrpides N.C."/>
            <person name="Shapiro N."/>
            <person name="Eloe-Fadrosh E.A."/>
            <person name="Pietrasiak N."/>
        </authorList>
    </citation>
    <scope>NUCLEOTIDE SEQUENCE</scope>
    <source>
        <strain evidence="3">GSE-NOS-MK-12-04C</strain>
    </source>
</reference>
<keyword evidence="1" id="KW-0472">Membrane</keyword>
<gene>
    <name evidence="3" type="ORF">KME60_14880</name>
</gene>
<proteinExistence type="predicted"/>
<feature type="transmembrane region" description="Helical" evidence="1">
    <location>
        <begin position="20"/>
        <end position="40"/>
    </location>
</feature>
<dbReference type="SMART" id="SM00563">
    <property type="entry name" value="PlsC"/>
    <property type="match status" value="1"/>
</dbReference>
<evidence type="ECO:0000313" key="3">
    <source>
        <dbReference type="EMBL" id="MBW4668669.1"/>
    </source>
</evidence>
<dbReference type="InterPro" id="IPR002123">
    <property type="entry name" value="Plipid/glycerol_acylTrfase"/>
</dbReference>